<accession>G4U189</accession>
<dbReference type="Proteomes" id="UP000007148">
    <property type="component" value="Unassembled WGS sequence"/>
</dbReference>
<dbReference type="InParanoid" id="G4U189"/>
<sequence>MEIQHGFPKLYHVGTQSHGSGYRRTSIQA</sequence>
<dbReference type="EMBL" id="CAFZ01001492">
    <property type="protein sequence ID" value="CCA77332.1"/>
    <property type="molecule type" value="Genomic_DNA"/>
</dbReference>
<gene>
    <name evidence="2" type="ORF">PIIN_11309</name>
</gene>
<feature type="compositionally biased region" description="Polar residues" evidence="1">
    <location>
        <begin position="14"/>
        <end position="29"/>
    </location>
</feature>
<dbReference type="AlphaFoldDB" id="G4U189"/>
<name>G4U189_SERID</name>
<evidence type="ECO:0000256" key="1">
    <source>
        <dbReference type="SAM" id="MobiDB-lite"/>
    </source>
</evidence>
<reference evidence="2 3" key="1">
    <citation type="journal article" date="2011" name="PLoS Pathog.">
        <title>Endophytic Life Strategies Decoded by Genome and Transcriptome Analyses of the Mutualistic Root Symbiont Piriformospora indica.</title>
        <authorList>
            <person name="Zuccaro A."/>
            <person name="Lahrmann U."/>
            <person name="Guldener U."/>
            <person name="Langen G."/>
            <person name="Pfiffi S."/>
            <person name="Biedenkopf D."/>
            <person name="Wong P."/>
            <person name="Samans B."/>
            <person name="Grimm C."/>
            <person name="Basiewicz M."/>
            <person name="Murat C."/>
            <person name="Martin F."/>
            <person name="Kogel K.H."/>
        </authorList>
    </citation>
    <scope>NUCLEOTIDE SEQUENCE [LARGE SCALE GENOMIC DNA]</scope>
    <source>
        <strain evidence="2 3">DSM 11827</strain>
    </source>
</reference>
<proteinExistence type="predicted"/>
<evidence type="ECO:0000313" key="2">
    <source>
        <dbReference type="EMBL" id="CCA77332.1"/>
    </source>
</evidence>
<feature type="region of interest" description="Disordered" evidence="1">
    <location>
        <begin position="1"/>
        <end position="29"/>
    </location>
</feature>
<dbReference type="HOGENOM" id="CLU_3410740_0_0_1"/>
<evidence type="ECO:0000313" key="3">
    <source>
        <dbReference type="Proteomes" id="UP000007148"/>
    </source>
</evidence>
<organism evidence="2 3">
    <name type="scientific">Serendipita indica (strain DSM 11827)</name>
    <name type="common">Root endophyte fungus</name>
    <name type="synonym">Piriformospora indica</name>
    <dbReference type="NCBI Taxonomy" id="1109443"/>
    <lineage>
        <taxon>Eukaryota</taxon>
        <taxon>Fungi</taxon>
        <taxon>Dikarya</taxon>
        <taxon>Basidiomycota</taxon>
        <taxon>Agaricomycotina</taxon>
        <taxon>Agaricomycetes</taxon>
        <taxon>Sebacinales</taxon>
        <taxon>Serendipitaceae</taxon>
        <taxon>Serendipita</taxon>
    </lineage>
</organism>
<keyword evidence="3" id="KW-1185">Reference proteome</keyword>
<protein>
    <submittedName>
        <fullName evidence="2">Uncharacterized protein</fullName>
    </submittedName>
</protein>
<comment type="caution">
    <text evidence="2">The sequence shown here is derived from an EMBL/GenBank/DDBJ whole genome shotgun (WGS) entry which is preliminary data.</text>
</comment>